<dbReference type="PANTHER" id="PTHR34501:SF9">
    <property type="entry name" value="MAJOR OUTER MEMBRANE PROTEIN P.IA"/>
    <property type="match status" value="1"/>
</dbReference>
<sequence>MKLTTQLRQHWLSGGARLDHHKTGLGPIARYALIGAAISAIGLATVPAKADDLSELKAEIRALNKRLSDMEEQKTKVKALNDRLKQVEKKEEARADAPRPAAGPIPTKAGPWERLKTGQPVHIIETQNTDVLLYGVIEPTVGYVTNVDKAGRSTVGLNTSWFSGNRWGIFITQKVFPEYGFNLLARMESEFELPSGNMDTPGVLFNRDAWVGFESPTLGKFSVGRQNTLPRDVANIWGDPYGASALSTNEGGFTNVNNFKQLIFYTSGGNGAGGQGDTRYDQGLVWKKVFDNGLYLGAAYNFSDGNGPGGPNGSGPIPGAGLDKGSSAAVAAGYNAGQFHVSGFYTESNVLEIPTIGTTNVGHTHQSWGLGGNWDGGLLRLNAGYIRYTADQGAILGTRNDDVVTVSAKVTPSKLYDVEVGWQDFFAHNAAISAAGYTLVPFKDATGAVATGTGTRMTTYASFMYHPIPNIDVYIAGDHLKTTGGYSASQAHLHDSADEVVTGVRYKW</sequence>
<dbReference type="SUPFAM" id="SSF56935">
    <property type="entry name" value="Porins"/>
    <property type="match status" value="1"/>
</dbReference>
<keyword evidence="4" id="KW-1134">Transmembrane beta strand</keyword>
<dbReference type="GO" id="GO:0009279">
    <property type="term" value="C:cell outer membrane"/>
    <property type="evidence" value="ECO:0007669"/>
    <property type="project" value="UniProtKB-SubCell"/>
</dbReference>
<proteinExistence type="predicted"/>
<dbReference type="GO" id="GO:0006811">
    <property type="term" value="P:monoatomic ion transport"/>
    <property type="evidence" value="ECO:0007669"/>
    <property type="project" value="UniProtKB-KW"/>
</dbReference>
<evidence type="ECO:0000256" key="11">
    <source>
        <dbReference type="SAM" id="MobiDB-lite"/>
    </source>
</evidence>
<comment type="subunit">
    <text evidence="2">Homotrimer.</text>
</comment>
<keyword evidence="3" id="KW-0813">Transport</keyword>
<dbReference type="RefSeq" id="WP_369725114.1">
    <property type="nucleotide sequence ID" value="NZ_CP165734.1"/>
</dbReference>
<dbReference type="InterPro" id="IPR033900">
    <property type="entry name" value="Gram_neg_porin_domain"/>
</dbReference>
<comment type="subcellular location">
    <subcellularLocation>
        <location evidence="1">Cell outer membrane</location>
        <topology evidence="1">Multi-pass membrane protein</topology>
    </subcellularLocation>
</comment>
<evidence type="ECO:0000256" key="4">
    <source>
        <dbReference type="ARBA" id="ARBA00022452"/>
    </source>
</evidence>
<dbReference type="InterPro" id="IPR023614">
    <property type="entry name" value="Porin_dom_sf"/>
</dbReference>
<dbReference type="InterPro" id="IPR050298">
    <property type="entry name" value="Gram-neg_bact_OMP"/>
</dbReference>
<evidence type="ECO:0000256" key="5">
    <source>
        <dbReference type="ARBA" id="ARBA00022692"/>
    </source>
</evidence>
<accession>A0AB39XRZ0</accession>
<evidence type="ECO:0000256" key="7">
    <source>
        <dbReference type="ARBA" id="ARBA00023065"/>
    </source>
</evidence>
<protein>
    <submittedName>
        <fullName evidence="12">Porin</fullName>
    </submittedName>
</protein>
<feature type="region of interest" description="Disordered" evidence="11">
    <location>
        <begin position="85"/>
        <end position="112"/>
    </location>
</feature>
<evidence type="ECO:0000313" key="12">
    <source>
        <dbReference type="EMBL" id="XDV59918.1"/>
    </source>
</evidence>
<evidence type="ECO:0000256" key="10">
    <source>
        <dbReference type="ARBA" id="ARBA00023237"/>
    </source>
</evidence>
<dbReference type="GO" id="GO:0015288">
    <property type="term" value="F:porin activity"/>
    <property type="evidence" value="ECO:0007669"/>
    <property type="project" value="UniProtKB-KW"/>
</dbReference>
<keyword evidence="10" id="KW-0998">Cell outer membrane</keyword>
<dbReference type="PANTHER" id="PTHR34501">
    <property type="entry name" value="PROTEIN YDDL-RELATED"/>
    <property type="match status" value="1"/>
</dbReference>
<name>A0AB39XRZ0_9BRAD</name>
<evidence type="ECO:0000256" key="2">
    <source>
        <dbReference type="ARBA" id="ARBA00011233"/>
    </source>
</evidence>
<evidence type="ECO:0000256" key="9">
    <source>
        <dbReference type="ARBA" id="ARBA00023136"/>
    </source>
</evidence>
<evidence type="ECO:0000256" key="6">
    <source>
        <dbReference type="ARBA" id="ARBA00022729"/>
    </source>
</evidence>
<dbReference type="EMBL" id="CP165734">
    <property type="protein sequence ID" value="XDV59918.1"/>
    <property type="molecule type" value="Genomic_DNA"/>
</dbReference>
<dbReference type="GO" id="GO:0046930">
    <property type="term" value="C:pore complex"/>
    <property type="evidence" value="ECO:0007669"/>
    <property type="project" value="UniProtKB-KW"/>
</dbReference>
<keyword evidence="9" id="KW-0472">Membrane</keyword>
<keyword evidence="8" id="KW-0626">Porin</keyword>
<reference evidence="12" key="1">
    <citation type="submission" date="2024-08" db="EMBL/GenBank/DDBJ databases">
        <authorList>
            <person name="Chaddad Z."/>
            <person name="Lamrabet M."/>
            <person name="Bouhnik O."/>
            <person name="Alami S."/>
            <person name="Wipf D."/>
            <person name="Courty P.E."/>
            <person name="Missbah El Idrissi M."/>
        </authorList>
    </citation>
    <scope>NUCLEOTIDE SEQUENCE</scope>
    <source>
        <strain evidence="12">LLZ17</strain>
    </source>
</reference>
<evidence type="ECO:0000256" key="1">
    <source>
        <dbReference type="ARBA" id="ARBA00004571"/>
    </source>
</evidence>
<dbReference type="CDD" id="cd00342">
    <property type="entry name" value="gram_neg_porins"/>
    <property type="match status" value="1"/>
</dbReference>
<keyword evidence="7" id="KW-0406">Ion transport</keyword>
<gene>
    <name evidence="12" type="ORF">AB8Z38_11460</name>
</gene>
<keyword evidence="5" id="KW-0812">Transmembrane</keyword>
<evidence type="ECO:0000256" key="8">
    <source>
        <dbReference type="ARBA" id="ARBA00023114"/>
    </source>
</evidence>
<dbReference type="Gene3D" id="2.40.160.10">
    <property type="entry name" value="Porin"/>
    <property type="match status" value="1"/>
</dbReference>
<keyword evidence="6" id="KW-0732">Signal</keyword>
<evidence type="ECO:0000256" key="3">
    <source>
        <dbReference type="ARBA" id="ARBA00022448"/>
    </source>
</evidence>
<organism evidence="12">
    <name type="scientific">Bradyrhizobium sp. LLZ17</name>
    <dbReference type="NCBI Taxonomy" id="3239388"/>
    <lineage>
        <taxon>Bacteria</taxon>
        <taxon>Pseudomonadati</taxon>
        <taxon>Pseudomonadota</taxon>
        <taxon>Alphaproteobacteria</taxon>
        <taxon>Hyphomicrobiales</taxon>
        <taxon>Nitrobacteraceae</taxon>
        <taxon>Bradyrhizobium</taxon>
    </lineage>
</organism>
<dbReference type="AlphaFoldDB" id="A0AB39XRZ0"/>
<feature type="compositionally biased region" description="Basic and acidic residues" evidence="11">
    <location>
        <begin position="85"/>
        <end position="97"/>
    </location>
</feature>